<dbReference type="PROSITE" id="PS50886">
    <property type="entry name" value="TRBD"/>
    <property type="match status" value="1"/>
</dbReference>
<dbReference type="Pfam" id="PF01588">
    <property type="entry name" value="tRNA_bind"/>
    <property type="match status" value="1"/>
</dbReference>
<keyword evidence="14" id="KW-0479">Metal-binding</keyword>
<feature type="binding site" evidence="14">
    <location>
        <position position="130"/>
    </location>
    <ligand>
        <name>Zn(2+)</name>
        <dbReference type="ChEBI" id="CHEBI:29105"/>
    </ligand>
</feature>
<comment type="subunit">
    <text evidence="4 14">Homodimer.</text>
</comment>
<comment type="caution">
    <text evidence="14">Lacks conserved residue(s) required for the propagation of feature annotation.</text>
</comment>
<dbReference type="InterPro" id="IPR004495">
    <property type="entry name" value="Met-tRNA-synth_bsu_C"/>
</dbReference>
<proteinExistence type="inferred from homology"/>
<evidence type="ECO:0000256" key="9">
    <source>
        <dbReference type="ARBA" id="ARBA00022840"/>
    </source>
</evidence>
<dbReference type="EC" id="6.1.1.10" evidence="14"/>
<reference evidence="18" key="1">
    <citation type="submission" date="2015-05" db="EMBL/GenBank/DDBJ databases">
        <authorList>
            <person name="Rovetto F."/>
            <person name="Cocolin L."/>
            <person name="Illeghems K."/>
            <person name="Van Nieuwerburgh F."/>
            <person name="Houf K."/>
        </authorList>
    </citation>
    <scope>NUCLEOTIDE SEQUENCE [LARGE SCALE GENOMIC DNA]</scope>
    <source>
        <strain evidence="18">DU22</strain>
    </source>
</reference>
<keyword evidence="14" id="KW-0862">Zinc</keyword>
<dbReference type="InterPro" id="IPR015413">
    <property type="entry name" value="Methionyl/Leucyl_tRNA_Synth"/>
</dbReference>
<dbReference type="PANTHER" id="PTHR43326">
    <property type="entry name" value="METHIONYL-TRNA SYNTHETASE"/>
    <property type="match status" value="1"/>
</dbReference>
<dbReference type="GO" id="GO:0004825">
    <property type="term" value="F:methionine-tRNA ligase activity"/>
    <property type="evidence" value="ECO:0007669"/>
    <property type="project" value="UniProtKB-UniRule"/>
</dbReference>
<dbReference type="InterPro" id="IPR014729">
    <property type="entry name" value="Rossmann-like_a/b/a_fold"/>
</dbReference>
<keyword evidence="11 14" id="KW-0648">Protein biosynthesis</keyword>
<protein>
    <recommendedName>
        <fullName evidence="14">Methionine--tRNA ligase</fullName>
        <ecNumber evidence="14">6.1.1.10</ecNumber>
    </recommendedName>
    <alternativeName>
        <fullName evidence="14">Methionyl-tRNA synthetase</fullName>
        <shortName evidence="14">MetRS</shortName>
    </alternativeName>
</protein>
<dbReference type="InterPro" id="IPR023457">
    <property type="entry name" value="Met-tRNA_synth_2"/>
</dbReference>
<evidence type="ECO:0000313" key="18">
    <source>
        <dbReference type="Proteomes" id="UP000093281"/>
    </source>
</evidence>
<evidence type="ECO:0000256" key="2">
    <source>
        <dbReference type="ARBA" id="ARBA00004496"/>
    </source>
</evidence>
<comment type="catalytic activity">
    <reaction evidence="13 14">
        <text>tRNA(Met) + L-methionine + ATP = L-methionyl-tRNA(Met) + AMP + diphosphate</text>
        <dbReference type="Rhea" id="RHEA:13481"/>
        <dbReference type="Rhea" id="RHEA-COMP:9667"/>
        <dbReference type="Rhea" id="RHEA-COMP:9698"/>
        <dbReference type="ChEBI" id="CHEBI:30616"/>
        <dbReference type="ChEBI" id="CHEBI:33019"/>
        <dbReference type="ChEBI" id="CHEBI:57844"/>
        <dbReference type="ChEBI" id="CHEBI:78442"/>
        <dbReference type="ChEBI" id="CHEBI:78530"/>
        <dbReference type="ChEBI" id="CHEBI:456215"/>
        <dbReference type="EC" id="6.1.1.10"/>
    </reaction>
</comment>
<dbReference type="NCBIfam" id="TIGR00399">
    <property type="entry name" value="metG_C_term"/>
    <property type="match status" value="1"/>
</dbReference>
<evidence type="ECO:0000256" key="6">
    <source>
        <dbReference type="ARBA" id="ARBA00022555"/>
    </source>
</evidence>
<evidence type="ECO:0000256" key="8">
    <source>
        <dbReference type="ARBA" id="ARBA00022741"/>
    </source>
</evidence>
<feature type="domain" description="TRNA-binding" evidence="15">
    <location>
        <begin position="554"/>
        <end position="655"/>
    </location>
</feature>
<dbReference type="STRING" id="544718.AAX25_01288"/>
<keyword evidence="12 14" id="KW-0030">Aminoacyl-tRNA synthetase</keyword>
<evidence type="ECO:0000256" key="14">
    <source>
        <dbReference type="HAMAP-Rule" id="MF_01228"/>
    </source>
</evidence>
<dbReference type="SUPFAM" id="SSF47323">
    <property type="entry name" value="Anticodon-binding domain of a subclass of class I aminoacyl-tRNA synthetases"/>
    <property type="match status" value="1"/>
</dbReference>
<dbReference type="InterPro" id="IPR002547">
    <property type="entry name" value="tRNA-bd_dom"/>
</dbReference>
<dbReference type="RefSeq" id="WP_066183848.1">
    <property type="nucleotide sequence ID" value="NZ_LCUJ01000003.1"/>
</dbReference>
<dbReference type="Gene3D" id="1.10.730.10">
    <property type="entry name" value="Isoleucyl-tRNA Synthetase, Domain 1"/>
    <property type="match status" value="1"/>
</dbReference>
<organism evidence="16 18">
    <name type="scientific">Aliarcobacter thereius</name>
    <dbReference type="NCBI Taxonomy" id="544718"/>
    <lineage>
        <taxon>Bacteria</taxon>
        <taxon>Pseudomonadati</taxon>
        <taxon>Campylobacterota</taxon>
        <taxon>Epsilonproteobacteria</taxon>
        <taxon>Campylobacterales</taxon>
        <taxon>Arcobacteraceae</taxon>
        <taxon>Aliarcobacter</taxon>
    </lineage>
</organism>
<evidence type="ECO:0000256" key="7">
    <source>
        <dbReference type="ARBA" id="ARBA00022598"/>
    </source>
</evidence>
<evidence type="ECO:0000313" key="16">
    <source>
        <dbReference type="EMBL" id="OCL99360.1"/>
    </source>
</evidence>
<dbReference type="GO" id="GO:0000049">
    <property type="term" value="F:tRNA binding"/>
    <property type="evidence" value="ECO:0007669"/>
    <property type="project" value="UniProtKB-UniRule"/>
</dbReference>
<feature type="binding site" evidence="14">
    <location>
        <position position="151"/>
    </location>
    <ligand>
        <name>Zn(2+)</name>
        <dbReference type="ChEBI" id="CHEBI:29105"/>
    </ligand>
</feature>
<dbReference type="EMBL" id="LCUJ01000003">
    <property type="protein sequence ID" value="OCL99360.1"/>
    <property type="molecule type" value="Genomic_DNA"/>
</dbReference>
<dbReference type="GO" id="GO:0006431">
    <property type="term" value="P:methionyl-tRNA aminoacylation"/>
    <property type="evidence" value="ECO:0007669"/>
    <property type="project" value="UniProtKB-UniRule"/>
</dbReference>
<accession>A0A1C0B6Z0</accession>
<dbReference type="InterPro" id="IPR033911">
    <property type="entry name" value="MetRS_core"/>
</dbReference>
<dbReference type="SUPFAM" id="SSF50249">
    <property type="entry name" value="Nucleic acid-binding proteins"/>
    <property type="match status" value="1"/>
</dbReference>
<evidence type="ECO:0000259" key="15">
    <source>
        <dbReference type="PROSITE" id="PS50886"/>
    </source>
</evidence>
<dbReference type="Proteomes" id="UP000308001">
    <property type="component" value="Unassembled WGS sequence"/>
</dbReference>
<dbReference type="AlphaFoldDB" id="A0A1C0B6Z0"/>
<reference evidence="16" key="2">
    <citation type="submission" date="2015-05" db="EMBL/GenBank/DDBJ databases">
        <authorList>
            <person name="Wang D.B."/>
            <person name="Wang M."/>
        </authorList>
    </citation>
    <scope>NUCLEOTIDE SEQUENCE [LARGE SCALE GENOMIC DNA]</scope>
    <source>
        <strain evidence="16">DU22</strain>
    </source>
</reference>
<dbReference type="Proteomes" id="UP000093281">
    <property type="component" value="Unassembled WGS sequence"/>
</dbReference>
<keyword evidence="6 14" id="KW-0820">tRNA-binding</keyword>
<keyword evidence="7 14" id="KW-0436">Ligase</keyword>
<dbReference type="HAMAP" id="MF_01228">
    <property type="entry name" value="Met_tRNA_synth_type2"/>
    <property type="match status" value="1"/>
</dbReference>
<evidence type="ECO:0000256" key="3">
    <source>
        <dbReference type="ARBA" id="ARBA00006590"/>
    </source>
</evidence>
<evidence type="ECO:0000256" key="5">
    <source>
        <dbReference type="ARBA" id="ARBA00022490"/>
    </source>
</evidence>
<dbReference type="CDD" id="cd00814">
    <property type="entry name" value="MetRS_core"/>
    <property type="match status" value="1"/>
</dbReference>
<dbReference type="InterPro" id="IPR041872">
    <property type="entry name" value="Anticodon_Met"/>
</dbReference>
<feature type="short sequence motif" description="'HIGH' region" evidence="14">
    <location>
        <begin position="15"/>
        <end position="25"/>
    </location>
</feature>
<dbReference type="NCBIfam" id="TIGR00398">
    <property type="entry name" value="metG"/>
    <property type="match status" value="1"/>
</dbReference>
<dbReference type="GO" id="GO:0005737">
    <property type="term" value="C:cytoplasm"/>
    <property type="evidence" value="ECO:0007669"/>
    <property type="project" value="UniProtKB-SubCell"/>
</dbReference>
<keyword evidence="5 14" id="KW-0963">Cytoplasm</keyword>
<feature type="binding site" evidence="14">
    <location>
        <position position="148"/>
    </location>
    <ligand>
        <name>Zn(2+)</name>
        <dbReference type="ChEBI" id="CHEBI:29105"/>
    </ligand>
</feature>
<comment type="subcellular location">
    <subcellularLocation>
        <location evidence="2 14">Cytoplasm</location>
    </subcellularLocation>
</comment>
<comment type="similarity">
    <text evidence="3 14">Belongs to the class-I aminoacyl-tRNA synthetase family. MetG type 2A subfamily.</text>
</comment>
<dbReference type="Gene3D" id="3.40.50.620">
    <property type="entry name" value="HUPs"/>
    <property type="match status" value="1"/>
</dbReference>
<dbReference type="SUPFAM" id="SSF52374">
    <property type="entry name" value="Nucleotidylyl transferase"/>
    <property type="match status" value="1"/>
</dbReference>
<dbReference type="OrthoDB" id="9810191at2"/>
<dbReference type="Pfam" id="PF09334">
    <property type="entry name" value="tRNA-synt_1g"/>
    <property type="match status" value="2"/>
</dbReference>
<feature type="short sequence motif" description="'KMSKS' region" evidence="14">
    <location>
        <begin position="301"/>
        <end position="305"/>
    </location>
</feature>
<evidence type="ECO:0000313" key="19">
    <source>
        <dbReference type="Proteomes" id="UP000308001"/>
    </source>
</evidence>
<comment type="caution">
    <text evidence="16">The sequence shown here is derived from an EMBL/GenBank/DDBJ whole genome shotgun (WGS) entry which is preliminary data.</text>
</comment>
<dbReference type="CDD" id="cd02800">
    <property type="entry name" value="tRNA_bind_EcMetRS_like"/>
    <property type="match status" value="1"/>
</dbReference>
<evidence type="ECO:0000256" key="12">
    <source>
        <dbReference type="ARBA" id="ARBA00023146"/>
    </source>
</evidence>
<dbReference type="FunFam" id="2.170.220.10:FF:000002">
    <property type="entry name" value="Methionine--tRNA ligase"/>
    <property type="match status" value="1"/>
</dbReference>
<evidence type="ECO:0000256" key="11">
    <source>
        <dbReference type="ARBA" id="ARBA00022917"/>
    </source>
</evidence>
<dbReference type="PRINTS" id="PR01041">
    <property type="entry name" value="TRNASYNTHMET"/>
</dbReference>
<dbReference type="GO" id="GO:0046872">
    <property type="term" value="F:metal ion binding"/>
    <property type="evidence" value="ECO:0007669"/>
    <property type="project" value="UniProtKB-KW"/>
</dbReference>
<evidence type="ECO:0000256" key="1">
    <source>
        <dbReference type="ARBA" id="ARBA00003314"/>
    </source>
</evidence>
<dbReference type="EMBL" id="VBUF01000003">
    <property type="protein sequence ID" value="TLS71939.1"/>
    <property type="molecule type" value="Genomic_DNA"/>
</dbReference>
<dbReference type="PATRIC" id="fig|544718.43.peg.1258"/>
<dbReference type="Gene3D" id="2.40.50.140">
    <property type="entry name" value="Nucleic acid-binding proteins"/>
    <property type="match status" value="1"/>
</dbReference>
<comment type="cofactor">
    <cofactor evidence="14">
        <name>Zn(2+)</name>
        <dbReference type="ChEBI" id="CHEBI:29105"/>
    </cofactor>
    <text evidence="14">Binds 1 zinc ion per subunit.</text>
</comment>
<dbReference type="Gene3D" id="2.170.220.10">
    <property type="match status" value="1"/>
</dbReference>
<evidence type="ECO:0000256" key="13">
    <source>
        <dbReference type="ARBA" id="ARBA00047364"/>
    </source>
</evidence>
<keyword evidence="10 14" id="KW-0694">RNA-binding</keyword>
<dbReference type="NCBIfam" id="NF008900">
    <property type="entry name" value="PRK12267.1"/>
    <property type="match status" value="1"/>
</dbReference>
<name>A0A1C0B6Z0_9BACT</name>
<dbReference type="CDD" id="cd07957">
    <property type="entry name" value="Anticodon_Ia_Met"/>
    <property type="match status" value="1"/>
</dbReference>
<comment type="function">
    <text evidence="1 14">Is required not only for elongation of protein synthesis but also for the initiation of all mRNA translation through initiator tRNA(fMet) aminoacylation.</text>
</comment>
<keyword evidence="8 14" id="KW-0547">Nucleotide-binding</keyword>
<dbReference type="InterPro" id="IPR012340">
    <property type="entry name" value="NA-bd_OB-fold"/>
</dbReference>
<dbReference type="FunFam" id="2.40.50.140:FF:000042">
    <property type="entry name" value="Methionine--tRNA ligase"/>
    <property type="match status" value="1"/>
</dbReference>
<dbReference type="InterPro" id="IPR009080">
    <property type="entry name" value="tRNAsynth_Ia_anticodon-bd"/>
</dbReference>
<keyword evidence="9 14" id="KW-0067">ATP-binding</keyword>
<gene>
    <name evidence="14 16" type="primary">metG</name>
    <name evidence="16" type="ORF">AAX29_01172</name>
    <name evidence="17" type="ORF">FE246_05805</name>
</gene>
<evidence type="ECO:0000256" key="4">
    <source>
        <dbReference type="ARBA" id="ARBA00011738"/>
    </source>
</evidence>
<sequence length="655" mass="74831">MQKSCKNVYITTPIYYVNDIAHIGHAYTTIIADMLARYSRLVGHNTYLLTGTDEHGQKIAQSAEARGKTPKEYADEISGKFRALWDDFDISYDQFIRTTDENHKVGVQKAFSKMFEKGDIYKGEYEGFYCVPCETFYPESQLVDEQFCPECARATILVKEESYFFKLSKYEDKLLKWYEDNPDCILPRAKKNEIVNFVKNELKDLSISRTSFDWGVKLPESMNEPRHVMYVWLDALLNYTTALGYGTDEKNMDFWPANIHLVGKDILRFHAIYWPAFLMSLDLPLPKHIAAHGWWTRDGEKMSKSKGNVVNPKEVADAYGLDAFRYFLLREVPFGQDGDFSQKALINRINSDLGNDLGNLLNRIIGMSGKYFNFNVSSKDVEKFHKKELDEVNTIIDSLESYIYNMQINKYLEEIWKTLSIANKAITDYEPWNLMKENKEDEAMALVALITNIMSKASLLLDSVMPHKIKDIASSLGIEISTENYNKLIIEKKLIDDIKITKVDALFPRIEEVLLSQPEVSDVTVLQKDVSKYESKEELEPLELDGLNLITIDNFFETTIKIGTIVEANEVPKSSKLLILKVDLGENRTRQILAGIKEFYSASELIGTQACVVANLKPVKLMGYLSEGMLLAAKDEDGLSLIRPEKPKKIGTKIS</sequence>
<evidence type="ECO:0000313" key="17">
    <source>
        <dbReference type="EMBL" id="TLS71939.1"/>
    </source>
</evidence>
<reference evidence="17 19" key="3">
    <citation type="submission" date="2019-05" db="EMBL/GenBank/DDBJ databases">
        <title>Arcobacter cibarius and Arcobacter thereius providing challenges in identification an antibiotic susceptibility and Quinolone resistance.</title>
        <authorList>
            <person name="Busch A."/>
            <person name="Hanel I."/>
            <person name="Hotzel H."/>
            <person name="Tomaso H."/>
        </authorList>
    </citation>
    <scope>NUCLEOTIDE SEQUENCE [LARGE SCALE GENOMIC DNA]</scope>
    <source>
        <strain evidence="17 19">17CS1191_2</strain>
    </source>
</reference>
<dbReference type="InterPro" id="IPR014758">
    <property type="entry name" value="Met-tRNA_synth"/>
</dbReference>
<feature type="binding site" evidence="14">
    <location>
        <position position="133"/>
    </location>
    <ligand>
        <name>Zn(2+)</name>
        <dbReference type="ChEBI" id="CHEBI:29105"/>
    </ligand>
</feature>
<dbReference type="PANTHER" id="PTHR43326:SF1">
    <property type="entry name" value="METHIONINE--TRNA LIGASE, MITOCHONDRIAL"/>
    <property type="match status" value="1"/>
</dbReference>
<dbReference type="GO" id="GO:0005524">
    <property type="term" value="F:ATP binding"/>
    <property type="evidence" value="ECO:0007669"/>
    <property type="project" value="UniProtKB-UniRule"/>
</dbReference>
<evidence type="ECO:0000256" key="10">
    <source>
        <dbReference type="ARBA" id="ARBA00022884"/>
    </source>
</evidence>